<proteinExistence type="predicted"/>
<dbReference type="AlphaFoldDB" id="A0A8K0NZX0"/>
<sequence>MRSKADSLRRTPQVGWIERLRVAHHAYEEQYYRRVGSILQICQLNVEGISKEKAEYLGGLLDKQMIDVLVLQETHGLNDADLLKRINIPGFSIAAAIHHRSYGIATYIREKQHPKCLTARMFRARREFNNHRHACGYVINDEKGTALHKWSTDNDLNLIFDPKDKKRKKITHQTCAFYQD</sequence>
<accession>A0A8K0NZX0</accession>
<dbReference type="OrthoDB" id="409048at2759"/>
<gene>
    <name evidence="1" type="ORF">J437_LFUL007198</name>
</gene>
<dbReference type="InterPro" id="IPR052560">
    <property type="entry name" value="RdDP_mobile_element"/>
</dbReference>
<evidence type="ECO:0000313" key="1">
    <source>
        <dbReference type="EMBL" id="KAG8227887.1"/>
    </source>
</evidence>
<organism evidence="1 2">
    <name type="scientific">Ladona fulva</name>
    <name type="common">Scarce chaser dragonfly</name>
    <name type="synonym">Libellula fulva</name>
    <dbReference type="NCBI Taxonomy" id="123851"/>
    <lineage>
        <taxon>Eukaryota</taxon>
        <taxon>Metazoa</taxon>
        <taxon>Ecdysozoa</taxon>
        <taxon>Arthropoda</taxon>
        <taxon>Hexapoda</taxon>
        <taxon>Insecta</taxon>
        <taxon>Pterygota</taxon>
        <taxon>Palaeoptera</taxon>
        <taxon>Odonata</taxon>
        <taxon>Epiprocta</taxon>
        <taxon>Anisoptera</taxon>
        <taxon>Libelluloidea</taxon>
        <taxon>Libellulidae</taxon>
        <taxon>Ladona</taxon>
    </lineage>
</organism>
<dbReference type="PANTHER" id="PTHR36688">
    <property type="entry name" value="ENDO/EXONUCLEASE/PHOSPHATASE DOMAIN-CONTAINING PROTEIN"/>
    <property type="match status" value="1"/>
</dbReference>
<keyword evidence="2" id="KW-1185">Reference proteome</keyword>
<name>A0A8K0NZX0_LADFU</name>
<dbReference type="InterPro" id="IPR036691">
    <property type="entry name" value="Endo/exonu/phosph_ase_sf"/>
</dbReference>
<evidence type="ECO:0008006" key="3">
    <source>
        <dbReference type="Google" id="ProtNLM"/>
    </source>
</evidence>
<reference evidence="1" key="2">
    <citation type="submission" date="2017-10" db="EMBL/GenBank/DDBJ databases">
        <title>Ladona fulva Genome sequencing and assembly.</title>
        <authorList>
            <person name="Murali S."/>
            <person name="Richards S."/>
            <person name="Bandaranaike D."/>
            <person name="Bellair M."/>
            <person name="Blankenburg K."/>
            <person name="Chao H."/>
            <person name="Dinh H."/>
            <person name="Doddapaneni H."/>
            <person name="Dugan-Rocha S."/>
            <person name="Elkadiri S."/>
            <person name="Gnanaolivu R."/>
            <person name="Hernandez B."/>
            <person name="Skinner E."/>
            <person name="Javaid M."/>
            <person name="Lee S."/>
            <person name="Li M."/>
            <person name="Ming W."/>
            <person name="Munidasa M."/>
            <person name="Muniz J."/>
            <person name="Nguyen L."/>
            <person name="Hughes D."/>
            <person name="Osuji N."/>
            <person name="Pu L.-L."/>
            <person name="Puazo M."/>
            <person name="Qu C."/>
            <person name="Quiroz J."/>
            <person name="Raj R."/>
            <person name="Weissenberger G."/>
            <person name="Xin Y."/>
            <person name="Zou X."/>
            <person name="Han Y."/>
            <person name="Worley K."/>
            <person name="Muzny D."/>
            <person name="Gibbs R."/>
        </authorList>
    </citation>
    <scope>NUCLEOTIDE SEQUENCE</scope>
    <source>
        <strain evidence="1">Sampled in the wild</strain>
    </source>
</reference>
<dbReference type="PANTHER" id="PTHR36688:SF1">
    <property type="entry name" value="ENDONUCLEASE_EXONUCLEASE_PHOSPHATASE DOMAIN-CONTAINING PROTEIN"/>
    <property type="match status" value="1"/>
</dbReference>
<dbReference type="SUPFAM" id="SSF56219">
    <property type="entry name" value="DNase I-like"/>
    <property type="match status" value="1"/>
</dbReference>
<evidence type="ECO:0000313" key="2">
    <source>
        <dbReference type="Proteomes" id="UP000792457"/>
    </source>
</evidence>
<reference evidence="1" key="1">
    <citation type="submission" date="2013-04" db="EMBL/GenBank/DDBJ databases">
        <authorList>
            <person name="Qu J."/>
            <person name="Murali S.C."/>
            <person name="Bandaranaike D."/>
            <person name="Bellair M."/>
            <person name="Blankenburg K."/>
            <person name="Chao H."/>
            <person name="Dinh H."/>
            <person name="Doddapaneni H."/>
            <person name="Downs B."/>
            <person name="Dugan-Rocha S."/>
            <person name="Elkadiri S."/>
            <person name="Gnanaolivu R.D."/>
            <person name="Hernandez B."/>
            <person name="Javaid M."/>
            <person name="Jayaseelan J.C."/>
            <person name="Lee S."/>
            <person name="Li M."/>
            <person name="Ming W."/>
            <person name="Munidasa M."/>
            <person name="Muniz J."/>
            <person name="Nguyen L."/>
            <person name="Ongeri F."/>
            <person name="Osuji N."/>
            <person name="Pu L.-L."/>
            <person name="Puazo M."/>
            <person name="Qu C."/>
            <person name="Quiroz J."/>
            <person name="Raj R."/>
            <person name="Weissenberger G."/>
            <person name="Xin Y."/>
            <person name="Zou X."/>
            <person name="Han Y."/>
            <person name="Richards S."/>
            <person name="Worley K."/>
            <person name="Muzny D."/>
            <person name="Gibbs R."/>
        </authorList>
    </citation>
    <scope>NUCLEOTIDE SEQUENCE</scope>
    <source>
        <strain evidence="1">Sampled in the wild</strain>
    </source>
</reference>
<dbReference type="EMBL" id="KZ308346">
    <property type="protein sequence ID" value="KAG8227887.1"/>
    <property type="molecule type" value="Genomic_DNA"/>
</dbReference>
<dbReference type="Proteomes" id="UP000792457">
    <property type="component" value="Unassembled WGS sequence"/>
</dbReference>
<comment type="caution">
    <text evidence="1">The sequence shown here is derived from an EMBL/GenBank/DDBJ whole genome shotgun (WGS) entry which is preliminary data.</text>
</comment>
<dbReference type="Gene3D" id="3.60.10.10">
    <property type="entry name" value="Endonuclease/exonuclease/phosphatase"/>
    <property type="match status" value="1"/>
</dbReference>
<protein>
    <recommendedName>
        <fullName evidence="3">Endonuclease</fullName>
    </recommendedName>
</protein>